<dbReference type="Proteomes" id="UP001151760">
    <property type="component" value="Unassembled WGS sequence"/>
</dbReference>
<proteinExistence type="predicted"/>
<evidence type="ECO:0000313" key="1">
    <source>
        <dbReference type="EMBL" id="GJT81549.1"/>
    </source>
</evidence>
<comment type="caution">
    <text evidence="1">The sequence shown here is derived from an EMBL/GenBank/DDBJ whole genome shotgun (WGS) entry which is preliminary data.</text>
</comment>
<reference evidence="1" key="1">
    <citation type="journal article" date="2022" name="Int. J. Mol. Sci.">
        <title>Draft Genome of Tanacetum Coccineum: Genomic Comparison of Closely Related Tanacetum-Family Plants.</title>
        <authorList>
            <person name="Yamashiro T."/>
            <person name="Shiraishi A."/>
            <person name="Nakayama K."/>
            <person name="Satake H."/>
        </authorList>
    </citation>
    <scope>NUCLEOTIDE SEQUENCE</scope>
</reference>
<protein>
    <submittedName>
        <fullName evidence="1">Uncharacterized protein</fullName>
    </submittedName>
</protein>
<reference evidence="1" key="2">
    <citation type="submission" date="2022-01" db="EMBL/GenBank/DDBJ databases">
        <authorList>
            <person name="Yamashiro T."/>
            <person name="Shiraishi A."/>
            <person name="Satake H."/>
            <person name="Nakayama K."/>
        </authorList>
    </citation>
    <scope>NUCLEOTIDE SEQUENCE</scope>
</reference>
<gene>
    <name evidence="1" type="ORF">Tco_1055891</name>
</gene>
<evidence type="ECO:0000313" key="2">
    <source>
        <dbReference type="Proteomes" id="UP001151760"/>
    </source>
</evidence>
<keyword evidence="2" id="KW-1185">Reference proteome</keyword>
<accession>A0ABQ5H169</accession>
<name>A0ABQ5H169_9ASTR</name>
<sequence>MVPIDLLLKPFPDPMLMVLRRLCSVLKGKIRQKNSHFTVTRDGHILASFGESQPTKDQGSPKDNLNQRVGGSILEVIDDMIKDGHFGEPGFRDEVSNGGCGAVVVFLEDCAYCLVLVLNGVVDSWLLFHSGMASVLAQCLSINLKKSNLLGVGVRSEYVKDAAVNLGCLTMKTLFKYLGCDGWWVFATSQAWEDTIGKLKAQLSNWQTQNPSVWEGMA</sequence>
<dbReference type="EMBL" id="BQNB010019089">
    <property type="protein sequence ID" value="GJT81549.1"/>
    <property type="molecule type" value="Genomic_DNA"/>
</dbReference>
<organism evidence="1 2">
    <name type="scientific">Tanacetum coccineum</name>
    <dbReference type="NCBI Taxonomy" id="301880"/>
    <lineage>
        <taxon>Eukaryota</taxon>
        <taxon>Viridiplantae</taxon>
        <taxon>Streptophyta</taxon>
        <taxon>Embryophyta</taxon>
        <taxon>Tracheophyta</taxon>
        <taxon>Spermatophyta</taxon>
        <taxon>Magnoliopsida</taxon>
        <taxon>eudicotyledons</taxon>
        <taxon>Gunneridae</taxon>
        <taxon>Pentapetalae</taxon>
        <taxon>asterids</taxon>
        <taxon>campanulids</taxon>
        <taxon>Asterales</taxon>
        <taxon>Asteraceae</taxon>
        <taxon>Asteroideae</taxon>
        <taxon>Anthemideae</taxon>
        <taxon>Anthemidinae</taxon>
        <taxon>Tanacetum</taxon>
    </lineage>
</organism>